<name>A0A0E9PAU9_ANGAN</name>
<dbReference type="EMBL" id="GBXM01107185">
    <property type="protein sequence ID" value="JAH01392.1"/>
    <property type="molecule type" value="Transcribed_RNA"/>
</dbReference>
<proteinExistence type="predicted"/>
<protein>
    <submittedName>
        <fullName evidence="1">Uncharacterized protein</fullName>
    </submittedName>
</protein>
<reference evidence="1" key="2">
    <citation type="journal article" date="2015" name="Fish Shellfish Immunol.">
        <title>Early steps in the European eel (Anguilla anguilla)-Vibrio vulnificus interaction in the gills: Role of the RtxA13 toxin.</title>
        <authorList>
            <person name="Callol A."/>
            <person name="Pajuelo D."/>
            <person name="Ebbesson L."/>
            <person name="Teles M."/>
            <person name="MacKenzie S."/>
            <person name="Amaro C."/>
        </authorList>
    </citation>
    <scope>NUCLEOTIDE SEQUENCE</scope>
</reference>
<sequence>MQISICCIPLIGHGPIRGSFSRCYPYPTPN</sequence>
<evidence type="ECO:0000313" key="1">
    <source>
        <dbReference type="EMBL" id="JAH01392.1"/>
    </source>
</evidence>
<dbReference type="AlphaFoldDB" id="A0A0E9PAU9"/>
<organism evidence="1">
    <name type="scientific">Anguilla anguilla</name>
    <name type="common">European freshwater eel</name>
    <name type="synonym">Muraena anguilla</name>
    <dbReference type="NCBI Taxonomy" id="7936"/>
    <lineage>
        <taxon>Eukaryota</taxon>
        <taxon>Metazoa</taxon>
        <taxon>Chordata</taxon>
        <taxon>Craniata</taxon>
        <taxon>Vertebrata</taxon>
        <taxon>Euteleostomi</taxon>
        <taxon>Actinopterygii</taxon>
        <taxon>Neopterygii</taxon>
        <taxon>Teleostei</taxon>
        <taxon>Anguilliformes</taxon>
        <taxon>Anguillidae</taxon>
        <taxon>Anguilla</taxon>
    </lineage>
</organism>
<reference evidence="1" key="1">
    <citation type="submission" date="2014-11" db="EMBL/GenBank/DDBJ databases">
        <authorList>
            <person name="Amaro Gonzalez C."/>
        </authorList>
    </citation>
    <scope>NUCLEOTIDE SEQUENCE</scope>
</reference>
<accession>A0A0E9PAU9</accession>